<evidence type="ECO:0000313" key="3">
    <source>
        <dbReference type="Proteomes" id="UP000184330"/>
    </source>
</evidence>
<protein>
    <submittedName>
        <fullName evidence="2">Uncharacterized protein</fullName>
    </submittedName>
</protein>
<accession>A0A1L7XU00</accession>
<dbReference type="Proteomes" id="UP000184330">
    <property type="component" value="Unassembled WGS sequence"/>
</dbReference>
<feature type="region of interest" description="Disordered" evidence="1">
    <location>
        <begin position="201"/>
        <end position="221"/>
    </location>
</feature>
<dbReference type="AlphaFoldDB" id="A0A1L7XU00"/>
<reference evidence="2 3" key="1">
    <citation type="submission" date="2016-03" db="EMBL/GenBank/DDBJ databases">
        <authorList>
            <person name="Ploux O."/>
        </authorList>
    </citation>
    <scope>NUCLEOTIDE SEQUENCE [LARGE SCALE GENOMIC DNA]</scope>
    <source>
        <strain evidence="2 3">UAMH 11012</strain>
    </source>
</reference>
<proteinExistence type="predicted"/>
<evidence type="ECO:0000256" key="1">
    <source>
        <dbReference type="SAM" id="MobiDB-lite"/>
    </source>
</evidence>
<sequence length="364" mass="41080">MSSPYSSQTVVNEIVAPTFTLFPKIAYRIAPNNLEHAHRFGRQALTYDRARNRFYINPKNDQLFFDGEDVLENYLARYRCYERGQKIQHVIVLPRAAWGSYSLRILGSLRLMECLKTVTLTYSALLGVVSDVDFNEKEQVLRLDDCQVDSPEVIFQDTNDLIDLRASILSRGLATLLVMKIRPNPTKGAIQDVSDRVSSTTLSDSISSTDSTSPSPPVPLQIPIQQSALKASTPPSPSPSYLSSCVLQSGSSPASYAPSELSTRSFYIENVRFSRPFQSTFHANKEAREAVKDMYELVTQANERKMYVSWELDIFTAFSLGDSPPGIEAIASRRIDFLMTWTPQVVARRSRIWWSLEPTVLRFP</sequence>
<dbReference type="OrthoDB" id="10581495at2759"/>
<keyword evidence="3" id="KW-1185">Reference proteome</keyword>
<feature type="compositionally biased region" description="Low complexity" evidence="1">
    <location>
        <begin position="201"/>
        <end position="213"/>
    </location>
</feature>
<organism evidence="2 3">
    <name type="scientific">Phialocephala subalpina</name>
    <dbReference type="NCBI Taxonomy" id="576137"/>
    <lineage>
        <taxon>Eukaryota</taxon>
        <taxon>Fungi</taxon>
        <taxon>Dikarya</taxon>
        <taxon>Ascomycota</taxon>
        <taxon>Pezizomycotina</taxon>
        <taxon>Leotiomycetes</taxon>
        <taxon>Helotiales</taxon>
        <taxon>Mollisiaceae</taxon>
        <taxon>Phialocephala</taxon>
        <taxon>Phialocephala fortinii species complex</taxon>
    </lineage>
</organism>
<gene>
    <name evidence="2" type="ORF">PAC_18410</name>
</gene>
<dbReference type="EMBL" id="FJOG01000056">
    <property type="protein sequence ID" value="CZR68511.1"/>
    <property type="molecule type" value="Genomic_DNA"/>
</dbReference>
<evidence type="ECO:0000313" key="2">
    <source>
        <dbReference type="EMBL" id="CZR68511.1"/>
    </source>
</evidence>
<name>A0A1L7XU00_9HELO</name>